<organism evidence="7 8">
    <name type="scientific">Colocasia esculenta</name>
    <name type="common">Wild taro</name>
    <name type="synonym">Arum esculentum</name>
    <dbReference type="NCBI Taxonomy" id="4460"/>
    <lineage>
        <taxon>Eukaryota</taxon>
        <taxon>Viridiplantae</taxon>
        <taxon>Streptophyta</taxon>
        <taxon>Embryophyta</taxon>
        <taxon>Tracheophyta</taxon>
        <taxon>Spermatophyta</taxon>
        <taxon>Magnoliopsida</taxon>
        <taxon>Liliopsida</taxon>
        <taxon>Araceae</taxon>
        <taxon>Aroideae</taxon>
        <taxon>Colocasieae</taxon>
        <taxon>Colocasia</taxon>
    </lineage>
</organism>
<evidence type="ECO:0000256" key="5">
    <source>
        <dbReference type="SAM" id="MobiDB-lite"/>
    </source>
</evidence>
<dbReference type="InterPro" id="IPR044817">
    <property type="entry name" value="SBP-like"/>
</dbReference>
<dbReference type="PANTHER" id="PTHR31251:SF169">
    <property type="entry name" value="SQUAMOSA PROMOTER-BINDING-LIKE PROTEIN 8"/>
    <property type="match status" value="1"/>
</dbReference>
<dbReference type="PANTHER" id="PTHR31251">
    <property type="entry name" value="SQUAMOSA PROMOTER-BINDING-LIKE PROTEIN 4"/>
    <property type="match status" value="1"/>
</dbReference>
<name>A0A843U5T9_COLES</name>
<keyword evidence="2 4" id="KW-0863">Zinc-finger</keyword>
<evidence type="ECO:0000313" key="8">
    <source>
        <dbReference type="Proteomes" id="UP000652761"/>
    </source>
</evidence>
<dbReference type="GO" id="GO:0003677">
    <property type="term" value="F:DNA binding"/>
    <property type="evidence" value="ECO:0007669"/>
    <property type="project" value="InterPro"/>
</dbReference>
<feature type="compositionally biased region" description="Low complexity" evidence="5">
    <location>
        <begin position="241"/>
        <end position="255"/>
    </location>
</feature>
<evidence type="ECO:0000256" key="3">
    <source>
        <dbReference type="ARBA" id="ARBA00022833"/>
    </source>
</evidence>
<gene>
    <name evidence="7" type="ORF">Taro_011413</name>
</gene>
<dbReference type="Pfam" id="PF03110">
    <property type="entry name" value="SBP"/>
    <property type="match status" value="1"/>
</dbReference>
<keyword evidence="8" id="KW-1185">Reference proteome</keyword>
<dbReference type="OrthoDB" id="514967at2759"/>
<evidence type="ECO:0000256" key="4">
    <source>
        <dbReference type="PROSITE-ProRule" id="PRU00470"/>
    </source>
</evidence>
<dbReference type="PROSITE" id="PS51141">
    <property type="entry name" value="ZF_SBP"/>
    <property type="match status" value="1"/>
</dbReference>
<evidence type="ECO:0000313" key="7">
    <source>
        <dbReference type="EMBL" id="MQL78978.1"/>
    </source>
</evidence>
<feature type="compositionally biased region" description="Low complexity" evidence="5">
    <location>
        <begin position="303"/>
        <end position="323"/>
    </location>
</feature>
<feature type="region of interest" description="Disordered" evidence="5">
    <location>
        <begin position="208"/>
        <end position="265"/>
    </location>
</feature>
<dbReference type="EMBL" id="NMUH01000426">
    <property type="protein sequence ID" value="MQL78978.1"/>
    <property type="molecule type" value="Genomic_DNA"/>
</dbReference>
<evidence type="ECO:0000256" key="1">
    <source>
        <dbReference type="ARBA" id="ARBA00022723"/>
    </source>
</evidence>
<dbReference type="GO" id="GO:0008270">
    <property type="term" value="F:zinc ion binding"/>
    <property type="evidence" value="ECO:0007669"/>
    <property type="project" value="UniProtKB-KW"/>
</dbReference>
<reference evidence="7" key="1">
    <citation type="submission" date="2017-07" db="EMBL/GenBank/DDBJ databases">
        <title>Taro Niue Genome Assembly and Annotation.</title>
        <authorList>
            <person name="Atibalentja N."/>
            <person name="Keating K."/>
            <person name="Fields C.J."/>
        </authorList>
    </citation>
    <scope>NUCLEOTIDE SEQUENCE</scope>
    <source>
        <strain evidence="7">Niue_2</strain>
        <tissue evidence="7">Leaf</tissue>
    </source>
</reference>
<proteinExistence type="predicted"/>
<comment type="caution">
    <text evidence="7">The sequence shown here is derived from an EMBL/GenBank/DDBJ whole genome shotgun (WGS) entry which is preliminary data.</text>
</comment>
<accession>A0A843U5T9</accession>
<dbReference type="InterPro" id="IPR004333">
    <property type="entry name" value="SBP_dom"/>
</dbReference>
<keyword evidence="3" id="KW-0862">Zinc</keyword>
<protein>
    <recommendedName>
        <fullName evidence="6">SBP-type domain-containing protein</fullName>
    </recommendedName>
</protein>
<dbReference type="AlphaFoldDB" id="A0A843U5T9"/>
<evidence type="ECO:0000256" key="2">
    <source>
        <dbReference type="ARBA" id="ARBA00022771"/>
    </source>
</evidence>
<dbReference type="SUPFAM" id="SSF103612">
    <property type="entry name" value="SBT domain"/>
    <property type="match status" value="1"/>
</dbReference>
<feature type="domain" description="SBP-type" evidence="6">
    <location>
        <begin position="144"/>
        <end position="221"/>
    </location>
</feature>
<feature type="region of interest" description="Disordered" evidence="5">
    <location>
        <begin position="299"/>
        <end position="324"/>
    </location>
</feature>
<evidence type="ECO:0000259" key="6">
    <source>
        <dbReference type="PROSITE" id="PS51141"/>
    </source>
</evidence>
<sequence>MNPFVMPSPHPVEEPIPEQPPTPCHQIFPLYDRCSGAFEVPGTLFSITPPPVSASPTAVEEDYSVRLYGLSQMPPPAPAEPEAPSGPAMRIGLNLGGRTYFASSPDGELMRLGTNVYRRSGGSAGAGAGGVSASMVVAPPPACKARCQAEGCGADLTRAKHYHRRHKVCEFHSKAAAVIAHGLTQRFCQQCSRFHVLSEFDQGKRSCRKRLADHNRRRRKTQPSPSLAPAMSPPPQREGSPNDAAITNPPNAAAAKPTSVDGCSSAGGIQPAAAAALVVPPASPTRMVLGRCFHPARANFNGSSSSSTSSPSSCSSSRSSSGSVLPHVADFGSYYRPIDMSIWDASVVD</sequence>
<dbReference type="Gene3D" id="4.10.1100.10">
    <property type="entry name" value="Transcription factor, SBP-box domain"/>
    <property type="match status" value="1"/>
</dbReference>
<dbReference type="Proteomes" id="UP000652761">
    <property type="component" value="Unassembled WGS sequence"/>
</dbReference>
<dbReference type="GO" id="GO:0005634">
    <property type="term" value="C:nucleus"/>
    <property type="evidence" value="ECO:0007669"/>
    <property type="project" value="InterPro"/>
</dbReference>
<keyword evidence="1" id="KW-0479">Metal-binding</keyword>
<dbReference type="InterPro" id="IPR036893">
    <property type="entry name" value="SBP_sf"/>
</dbReference>